<evidence type="ECO:0000256" key="3">
    <source>
        <dbReference type="ARBA" id="ARBA00023163"/>
    </source>
</evidence>
<dbReference type="SUPFAM" id="SSF64288">
    <property type="entry name" value="Chorismate lyase-like"/>
    <property type="match status" value="1"/>
</dbReference>
<keyword evidence="3" id="KW-0804">Transcription</keyword>
<gene>
    <name evidence="5" type="ORF">C0189_02540</name>
</gene>
<name>A0A2J6WES3_9BACT</name>
<feature type="domain" description="HTH gntR-type" evidence="4">
    <location>
        <begin position="12"/>
        <end position="80"/>
    </location>
</feature>
<evidence type="ECO:0000259" key="4">
    <source>
        <dbReference type="PROSITE" id="PS50949"/>
    </source>
</evidence>
<keyword evidence="1" id="KW-0805">Transcription regulation</keyword>
<dbReference type="InterPro" id="IPR011663">
    <property type="entry name" value="UTRA"/>
</dbReference>
<dbReference type="GO" id="GO:0045892">
    <property type="term" value="P:negative regulation of DNA-templated transcription"/>
    <property type="evidence" value="ECO:0007669"/>
    <property type="project" value="TreeGrafter"/>
</dbReference>
<dbReference type="InterPro" id="IPR028978">
    <property type="entry name" value="Chorismate_lyase_/UTRA_dom_sf"/>
</dbReference>
<sequence length="247" mass="28392">MGLKRIDKTSAVPLYLQVSEGIRELIENQTWRQGEPIPSENELMEMFNVSRNTVRQAVSRLIAMGYLYIEKGKGTFVSKIFFNHPTDRLLGFSEEMKLQGFDPISKILKSGVFEASEEIAKELLINNGDKVYVLKRLRYSNGLPISIEEAFIKYNSFEGLLDGFNESSSLYSTFMEKFGVQPYYAEETVEASLANQEETVLLNVKVGSPVFRIKRRSFDRSGEILEFVKSVYRGDIYRINLHLRRIV</sequence>
<dbReference type="GO" id="GO:0003677">
    <property type="term" value="F:DNA binding"/>
    <property type="evidence" value="ECO:0007669"/>
    <property type="project" value="UniProtKB-KW"/>
</dbReference>
<proteinExistence type="predicted"/>
<accession>A0A2J6WES3</accession>
<evidence type="ECO:0000313" key="6">
    <source>
        <dbReference type="Proteomes" id="UP000237040"/>
    </source>
</evidence>
<dbReference type="PANTHER" id="PTHR44846:SF1">
    <property type="entry name" value="MANNOSYL-D-GLYCERATE TRANSPORT_METABOLISM SYSTEM REPRESSOR MNGR-RELATED"/>
    <property type="match status" value="1"/>
</dbReference>
<dbReference type="PROSITE" id="PS50949">
    <property type="entry name" value="HTH_GNTR"/>
    <property type="match status" value="1"/>
</dbReference>
<dbReference type="EMBL" id="PNIL01000036">
    <property type="protein sequence ID" value="PMP67763.1"/>
    <property type="molecule type" value="Genomic_DNA"/>
</dbReference>
<dbReference type="InterPro" id="IPR000524">
    <property type="entry name" value="Tscrpt_reg_HTH_GntR"/>
</dbReference>
<dbReference type="Proteomes" id="UP000237040">
    <property type="component" value="Unassembled WGS sequence"/>
</dbReference>
<organism evidence="5 6">
    <name type="scientific">Caldisericum exile</name>
    <dbReference type="NCBI Taxonomy" id="693075"/>
    <lineage>
        <taxon>Bacteria</taxon>
        <taxon>Pseudomonadati</taxon>
        <taxon>Caldisericota/Cryosericota group</taxon>
        <taxon>Caldisericota</taxon>
        <taxon>Caldisericia</taxon>
        <taxon>Caldisericales</taxon>
        <taxon>Caldisericaceae</taxon>
        <taxon>Caldisericum</taxon>
    </lineage>
</organism>
<keyword evidence="2" id="KW-0238">DNA-binding</keyword>
<dbReference type="Gene3D" id="3.40.1410.10">
    <property type="entry name" value="Chorismate lyase-like"/>
    <property type="match status" value="1"/>
</dbReference>
<dbReference type="Pfam" id="PF07702">
    <property type="entry name" value="UTRA"/>
    <property type="match status" value="1"/>
</dbReference>
<comment type="caution">
    <text evidence="5">The sequence shown here is derived from an EMBL/GenBank/DDBJ whole genome shotgun (WGS) entry which is preliminary data.</text>
</comment>
<dbReference type="AlphaFoldDB" id="A0A2J6WES3"/>
<dbReference type="SUPFAM" id="SSF46785">
    <property type="entry name" value="Winged helix' DNA-binding domain"/>
    <property type="match status" value="1"/>
</dbReference>
<dbReference type="CDD" id="cd07377">
    <property type="entry name" value="WHTH_GntR"/>
    <property type="match status" value="1"/>
</dbReference>
<reference evidence="5 6" key="1">
    <citation type="submission" date="2018-01" db="EMBL/GenBank/DDBJ databases">
        <title>Metagenomic assembled genomes from two thermal pools in the Uzon Caldera, Kamchatka, Russia.</title>
        <authorList>
            <person name="Wilkins L."/>
            <person name="Ettinger C."/>
        </authorList>
    </citation>
    <scope>NUCLEOTIDE SEQUENCE [LARGE SCALE GENOMIC DNA]</scope>
    <source>
        <strain evidence="5">ZAV-07</strain>
    </source>
</reference>
<dbReference type="SMART" id="SM00866">
    <property type="entry name" value="UTRA"/>
    <property type="match status" value="1"/>
</dbReference>
<dbReference type="InterPro" id="IPR036390">
    <property type="entry name" value="WH_DNA-bd_sf"/>
</dbReference>
<dbReference type="PRINTS" id="PR00035">
    <property type="entry name" value="HTHGNTR"/>
</dbReference>
<dbReference type="InterPro" id="IPR050679">
    <property type="entry name" value="Bact_HTH_transcr_reg"/>
</dbReference>
<dbReference type="InterPro" id="IPR036388">
    <property type="entry name" value="WH-like_DNA-bd_sf"/>
</dbReference>
<dbReference type="Gene3D" id="1.10.10.10">
    <property type="entry name" value="Winged helix-like DNA-binding domain superfamily/Winged helix DNA-binding domain"/>
    <property type="match status" value="1"/>
</dbReference>
<evidence type="ECO:0000313" key="5">
    <source>
        <dbReference type="EMBL" id="PMP67763.1"/>
    </source>
</evidence>
<dbReference type="GO" id="GO:0003700">
    <property type="term" value="F:DNA-binding transcription factor activity"/>
    <property type="evidence" value="ECO:0007669"/>
    <property type="project" value="InterPro"/>
</dbReference>
<dbReference type="Pfam" id="PF00392">
    <property type="entry name" value="GntR"/>
    <property type="match status" value="1"/>
</dbReference>
<evidence type="ECO:0000256" key="1">
    <source>
        <dbReference type="ARBA" id="ARBA00023015"/>
    </source>
</evidence>
<dbReference type="PANTHER" id="PTHR44846">
    <property type="entry name" value="MANNOSYL-D-GLYCERATE TRANSPORT/METABOLISM SYSTEM REPRESSOR MNGR-RELATED"/>
    <property type="match status" value="1"/>
</dbReference>
<dbReference type="FunFam" id="1.10.10.10:FF:000079">
    <property type="entry name" value="GntR family transcriptional regulator"/>
    <property type="match status" value="1"/>
</dbReference>
<evidence type="ECO:0000256" key="2">
    <source>
        <dbReference type="ARBA" id="ARBA00023125"/>
    </source>
</evidence>
<dbReference type="SMART" id="SM00345">
    <property type="entry name" value="HTH_GNTR"/>
    <property type="match status" value="1"/>
</dbReference>
<protein>
    <submittedName>
        <fullName evidence="5">Phosphonate metabolism transcriptional regulator PhnF</fullName>
    </submittedName>
</protein>
<dbReference type="RefSeq" id="WP_416084898.1">
    <property type="nucleotide sequence ID" value="NZ_JBNARP010000030.1"/>
</dbReference>